<feature type="non-terminal residue" evidence="1">
    <location>
        <position position="1"/>
    </location>
</feature>
<gene>
    <name evidence="1" type="ORF">PMAYCL1PPCAC_22434</name>
</gene>
<keyword evidence="2" id="KW-1185">Reference proteome</keyword>
<feature type="non-terminal residue" evidence="1">
    <location>
        <position position="124"/>
    </location>
</feature>
<sequence>DCRARKQPLSQVPPAVVQFESVQCELCGEMTDDFASTPSNPILRDNLLNRLQQTTKKSSNRIAQLRLLKRRLDFCTKHVQVGSNTKSLDVQGVEASRTEPTPIAVYRADYGNQHADLFDEPGPS</sequence>
<comment type="caution">
    <text evidence="1">The sequence shown here is derived from an EMBL/GenBank/DDBJ whole genome shotgun (WGS) entry which is preliminary data.</text>
</comment>
<dbReference type="EMBL" id="BTRK01000005">
    <property type="protein sequence ID" value="GMR52239.1"/>
    <property type="molecule type" value="Genomic_DNA"/>
</dbReference>
<dbReference type="Proteomes" id="UP001328107">
    <property type="component" value="Unassembled WGS sequence"/>
</dbReference>
<evidence type="ECO:0000313" key="1">
    <source>
        <dbReference type="EMBL" id="GMR52239.1"/>
    </source>
</evidence>
<evidence type="ECO:0000313" key="2">
    <source>
        <dbReference type="Proteomes" id="UP001328107"/>
    </source>
</evidence>
<reference evidence="2" key="1">
    <citation type="submission" date="2022-10" db="EMBL/GenBank/DDBJ databases">
        <title>Genome assembly of Pristionchus species.</title>
        <authorList>
            <person name="Yoshida K."/>
            <person name="Sommer R.J."/>
        </authorList>
    </citation>
    <scope>NUCLEOTIDE SEQUENCE [LARGE SCALE GENOMIC DNA]</scope>
    <source>
        <strain evidence="2">RS5460</strain>
    </source>
</reference>
<accession>A0AAN5CY54</accession>
<protein>
    <submittedName>
        <fullName evidence="1">Uncharacterized protein</fullName>
    </submittedName>
</protein>
<proteinExistence type="predicted"/>
<name>A0AAN5CY54_9BILA</name>
<dbReference type="AlphaFoldDB" id="A0AAN5CY54"/>
<organism evidence="1 2">
    <name type="scientific">Pristionchus mayeri</name>
    <dbReference type="NCBI Taxonomy" id="1317129"/>
    <lineage>
        <taxon>Eukaryota</taxon>
        <taxon>Metazoa</taxon>
        <taxon>Ecdysozoa</taxon>
        <taxon>Nematoda</taxon>
        <taxon>Chromadorea</taxon>
        <taxon>Rhabditida</taxon>
        <taxon>Rhabditina</taxon>
        <taxon>Diplogasteromorpha</taxon>
        <taxon>Diplogasteroidea</taxon>
        <taxon>Neodiplogasteridae</taxon>
        <taxon>Pristionchus</taxon>
    </lineage>
</organism>